<dbReference type="VEuPathDB" id="FungiDB:Z517_02979"/>
<dbReference type="AlphaFoldDB" id="A0A0D2GRX1"/>
<dbReference type="RefSeq" id="XP_013287541.1">
    <property type="nucleotide sequence ID" value="XM_013432087.1"/>
</dbReference>
<dbReference type="Proteomes" id="UP000053029">
    <property type="component" value="Unassembled WGS sequence"/>
</dbReference>
<dbReference type="HOGENOM" id="CLU_083352_2_0_1"/>
<name>A0A0D2GRX1_9EURO</name>
<gene>
    <name evidence="1" type="ORF">Z517_02979</name>
</gene>
<reference evidence="1 2" key="1">
    <citation type="submission" date="2015-01" db="EMBL/GenBank/DDBJ databases">
        <title>The Genome Sequence of Fonsecaea pedrosoi CBS 271.37.</title>
        <authorList>
            <consortium name="The Broad Institute Genomics Platform"/>
            <person name="Cuomo C."/>
            <person name="de Hoog S."/>
            <person name="Gorbushina A."/>
            <person name="Stielow B."/>
            <person name="Teixiera M."/>
            <person name="Abouelleil A."/>
            <person name="Chapman S.B."/>
            <person name="Priest M."/>
            <person name="Young S.K."/>
            <person name="Wortman J."/>
            <person name="Nusbaum C."/>
            <person name="Birren B."/>
        </authorList>
    </citation>
    <scope>NUCLEOTIDE SEQUENCE [LARGE SCALE GENOMIC DNA]</scope>
    <source>
        <strain evidence="1 2">CBS 271.37</strain>
    </source>
</reference>
<protein>
    <submittedName>
        <fullName evidence="1">Uncharacterized protein</fullName>
    </submittedName>
</protein>
<accession>A0A0D2GRX1</accession>
<dbReference type="OrthoDB" id="5413269at2759"/>
<sequence length="226" mass="24058">MVNQFTIHVVNNSGSQQTYAFFTEIPKVTGKVQNKIWQNVFVNKGAADSQTVSRCTEYFAMCGSAQGTPADGVTVSVAGMAPVTLGIQNADGTQVPGTTLPFTVVDQVPQFGPKAADSSFVNAFEIDTDGSFTTKDAQNNHYVVGLGGSAGGGKTGPTVTFVPEPHVQYQIQPTNTYWVTFGDYTPGNIIDVAKIGMKVSVDFTKLPNDVTIKHDEHGNLTVQKSS</sequence>
<dbReference type="EMBL" id="KN846970">
    <property type="protein sequence ID" value="KIW83733.1"/>
    <property type="molecule type" value="Genomic_DNA"/>
</dbReference>
<dbReference type="GeneID" id="25302469"/>
<evidence type="ECO:0000313" key="1">
    <source>
        <dbReference type="EMBL" id="KIW83733.1"/>
    </source>
</evidence>
<organism evidence="1 2">
    <name type="scientific">Fonsecaea pedrosoi CBS 271.37</name>
    <dbReference type="NCBI Taxonomy" id="1442368"/>
    <lineage>
        <taxon>Eukaryota</taxon>
        <taxon>Fungi</taxon>
        <taxon>Dikarya</taxon>
        <taxon>Ascomycota</taxon>
        <taxon>Pezizomycotina</taxon>
        <taxon>Eurotiomycetes</taxon>
        <taxon>Chaetothyriomycetidae</taxon>
        <taxon>Chaetothyriales</taxon>
        <taxon>Herpotrichiellaceae</taxon>
        <taxon>Fonsecaea</taxon>
    </lineage>
</organism>
<proteinExistence type="predicted"/>
<evidence type="ECO:0000313" key="2">
    <source>
        <dbReference type="Proteomes" id="UP000053029"/>
    </source>
</evidence>
<dbReference type="STRING" id="1442368.A0A0D2GRX1"/>
<keyword evidence="2" id="KW-1185">Reference proteome</keyword>